<dbReference type="PANTHER" id="PTHR30086:SF20">
    <property type="entry name" value="ARGININE EXPORTER PROTEIN ARGO-RELATED"/>
    <property type="match status" value="1"/>
</dbReference>
<dbReference type="OrthoDB" id="9804822at2"/>
<feature type="transmembrane region" description="Helical" evidence="6">
    <location>
        <begin position="40"/>
        <end position="62"/>
    </location>
</feature>
<feature type="transmembrane region" description="Helical" evidence="6">
    <location>
        <begin position="68"/>
        <end position="88"/>
    </location>
</feature>
<evidence type="ECO:0000256" key="3">
    <source>
        <dbReference type="ARBA" id="ARBA00022692"/>
    </source>
</evidence>
<evidence type="ECO:0000256" key="2">
    <source>
        <dbReference type="ARBA" id="ARBA00022475"/>
    </source>
</evidence>
<evidence type="ECO:0000256" key="4">
    <source>
        <dbReference type="ARBA" id="ARBA00022989"/>
    </source>
</evidence>
<organism evidence="7 8">
    <name type="scientific">Vibrio xiamenensis</name>
    <dbReference type="NCBI Taxonomy" id="861298"/>
    <lineage>
        <taxon>Bacteria</taxon>
        <taxon>Pseudomonadati</taxon>
        <taxon>Pseudomonadota</taxon>
        <taxon>Gammaproteobacteria</taxon>
        <taxon>Vibrionales</taxon>
        <taxon>Vibrionaceae</taxon>
        <taxon>Vibrio</taxon>
    </lineage>
</organism>
<keyword evidence="8" id="KW-1185">Reference proteome</keyword>
<feature type="transmembrane region" description="Helical" evidence="6">
    <location>
        <begin position="114"/>
        <end position="140"/>
    </location>
</feature>
<evidence type="ECO:0000313" key="7">
    <source>
        <dbReference type="EMBL" id="SDH91139.1"/>
    </source>
</evidence>
<protein>
    <submittedName>
        <fullName evidence="7">Threonine/homoserine/homoserine lactone efflux protein</fullName>
    </submittedName>
</protein>
<keyword evidence="2" id="KW-1003">Cell membrane</keyword>
<reference evidence="7 8" key="1">
    <citation type="submission" date="2016-10" db="EMBL/GenBank/DDBJ databases">
        <authorList>
            <person name="de Groot N.N."/>
        </authorList>
    </citation>
    <scope>NUCLEOTIDE SEQUENCE [LARGE SCALE GENOMIC DNA]</scope>
    <source>
        <strain evidence="7 8">CGMCC 1.10228</strain>
    </source>
</reference>
<dbReference type="GO" id="GO:0015171">
    <property type="term" value="F:amino acid transmembrane transporter activity"/>
    <property type="evidence" value="ECO:0007669"/>
    <property type="project" value="TreeGrafter"/>
</dbReference>
<sequence length="209" mass="22468">MSLELWLMFCAAYLLTTLAPGPNVLLVLKNSLQYGWKSAMVTILGNLSCQLIVVGLVAVGVGELISRLPAWFMVMKLLGGGYLIYLGVKSLLSGAKRTPTQLSVSGTPVRPRHLFLQAFMVSASNPKTLIFLSAFLPQFLDITHPHLEQFSAMYLSICAIVTSVHLGYALMVSRLGQSALFSGLEAKMAKITGGLFITMGGGVLLSSRS</sequence>
<dbReference type="RefSeq" id="WP_093278850.1">
    <property type="nucleotide sequence ID" value="NZ_FNDD01000035.1"/>
</dbReference>
<dbReference type="Proteomes" id="UP000198854">
    <property type="component" value="Unassembled WGS sequence"/>
</dbReference>
<dbReference type="InterPro" id="IPR001123">
    <property type="entry name" value="LeuE-type"/>
</dbReference>
<evidence type="ECO:0000313" key="8">
    <source>
        <dbReference type="Proteomes" id="UP000198854"/>
    </source>
</evidence>
<evidence type="ECO:0000256" key="5">
    <source>
        <dbReference type="ARBA" id="ARBA00023136"/>
    </source>
</evidence>
<evidence type="ECO:0000256" key="1">
    <source>
        <dbReference type="ARBA" id="ARBA00004651"/>
    </source>
</evidence>
<comment type="subcellular location">
    <subcellularLocation>
        <location evidence="1">Cell membrane</location>
        <topology evidence="1">Multi-pass membrane protein</topology>
    </subcellularLocation>
</comment>
<keyword evidence="4 6" id="KW-1133">Transmembrane helix</keyword>
<dbReference type="GO" id="GO:0005886">
    <property type="term" value="C:plasma membrane"/>
    <property type="evidence" value="ECO:0007669"/>
    <property type="project" value="UniProtKB-SubCell"/>
</dbReference>
<dbReference type="AlphaFoldDB" id="A0A1G8G9U3"/>
<dbReference type="PANTHER" id="PTHR30086">
    <property type="entry name" value="ARGININE EXPORTER PROTEIN ARGO"/>
    <property type="match status" value="1"/>
</dbReference>
<proteinExistence type="predicted"/>
<name>A0A1G8G9U3_9VIBR</name>
<feature type="transmembrane region" description="Helical" evidence="6">
    <location>
        <begin position="152"/>
        <end position="176"/>
    </location>
</feature>
<evidence type="ECO:0000256" key="6">
    <source>
        <dbReference type="SAM" id="Phobius"/>
    </source>
</evidence>
<dbReference type="EMBL" id="FNDD01000035">
    <property type="protein sequence ID" value="SDH91139.1"/>
    <property type="molecule type" value="Genomic_DNA"/>
</dbReference>
<dbReference type="PIRSF" id="PIRSF006324">
    <property type="entry name" value="LeuE"/>
    <property type="match status" value="1"/>
</dbReference>
<keyword evidence="3 6" id="KW-0812">Transmembrane</keyword>
<dbReference type="STRING" id="861298.SAMN04488136_13556"/>
<accession>A0A1G8G9U3</accession>
<keyword evidence="5 6" id="KW-0472">Membrane</keyword>
<gene>
    <name evidence="7" type="ORF">SAMN04488136_13556</name>
</gene>
<dbReference type="Pfam" id="PF01810">
    <property type="entry name" value="LysE"/>
    <property type="match status" value="1"/>
</dbReference>
<feature type="transmembrane region" description="Helical" evidence="6">
    <location>
        <begin position="6"/>
        <end position="28"/>
    </location>
</feature>